<dbReference type="EMBL" id="JAXAVV010000011">
    <property type="protein sequence ID" value="MDX8052370.1"/>
    <property type="molecule type" value="Genomic_DNA"/>
</dbReference>
<proteinExistence type="predicted"/>
<evidence type="ECO:0000313" key="1">
    <source>
        <dbReference type="EMBL" id="MDX8052370.1"/>
    </source>
</evidence>
<organism evidence="1 2">
    <name type="scientific">Lentzea kristufekii</name>
    <dbReference type="NCBI Taxonomy" id="3095430"/>
    <lineage>
        <taxon>Bacteria</taxon>
        <taxon>Bacillati</taxon>
        <taxon>Actinomycetota</taxon>
        <taxon>Actinomycetes</taxon>
        <taxon>Pseudonocardiales</taxon>
        <taxon>Pseudonocardiaceae</taxon>
        <taxon>Lentzea</taxon>
    </lineage>
</organism>
<dbReference type="RefSeq" id="WP_319986249.1">
    <property type="nucleotide sequence ID" value="NZ_JAXAVV010000011.1"/>
</dbReference>
<reference evidence="1 2" key="2">
    <citation type="submission" date="2023-11" db="EMBL/GenBank/DDBJ databases">
        <authorList>
            <person name="Lara A.C."/>
            <person name="Chronakova A."/>
        </authorList>
    </citation>
    <scope>NUCLEOTIDE SEQUENCE [LARGE SCALE GENOMIC DNA]</scope>
    <source>
        <strain evidence="1 2">BCCO 10_0798</strain>
    </source>
</reference>
<gene>
    <name evidence="1" type="ORF">SK571_23535</name>
</gene>
<comment type="caution">
    <text evidence="1">The sequence shown here is derived from an EMBL/GenBank/DDBJ whole genome shotgun (WGS) entry which is preliminary data.</text>
</comment>
<reference evidence="1 2" key="1">
    <citation type="submission" date="2023-11" db="EMBL/GenBank/DDBJ databases">
        <title>Lentzea sokolovensis, sp. nov., Lentzea kristufkii, sp. nov., and Lentzea miocenensis, sp. nov., rare actinobacteria from Sokolov Coal Basin, Miocene lacustrine sediment, Czech Republic.</title>
        <authorList>
            <person name="Lara A."/>
            <person name="Kotroba L."/>
            <person name="Nouioui I."/>
            <person name="Neumann-Schaal M."/>
            <person name="Mast Y."/>
            <person name="Chronakova A."/>
        </authorList>
    </citation>
    <scope>NUCLEOTIDE SEQUENCE [LARGE SCALE GENOMIC DNA]</scope>
    <source>
        <strain evidence="1 2">BCCO 10_0798</strain>
    </source>
</reference>
<dbReference type="Proteomes" id="UP001271792">
    <property type="component" value="Unassembled WGS sequence"/>
</dbReference>
<accession>A0ABU4TVS2</accession>
<evidence type="ECO:0000313" key="2">
    <source>
        <dbReference type="Proteomes" id="UP001271792"/>
    </source>
</evidence>
<name>A0ABU4TVS2_9PSEU</name>
<sequence>MYETAAAVKRIAPGFDFETRVEVSADAWLLEQESETTAVVVGPCGLG</sequence>
<protein>
    <submittedName>
        <fullName evidence="1">Uncharacterized protein</fullName>
    </submittedName>
</protein>
<keyword evidence="2" id="KW-1185">Reference proteome</keyword>